<organism evidence="1 2">
    <name type="scientific">Xanthomonas bromi</name>
    <dbReference type="NCBI Taxonomy" id="56449"/>
    <lineage>
        <taxon>Bacteria</taxon>
        <taxon>Pseudomonadati</taxon>
        <taxon>Pseudomonadota</taxon>
        <taxon>Gammaproteobacteria</taxon>
        <taxon>Lysobacterales</taxon>
        <taxon>Lysobacteraceae</taxon>
        <taxon>Xanthomonas</taxon>
    </lineage>
</organism>
<reference evidence="1 2" key="1">
    <citation type="submission" date="2016-06" db="EMBL/GenBank/DDBJ databases">
        <authorList>
            <person name="Kjaerup R.B."/>
            <person name="Dalgaard T.S."/>
            <person name="Juul-Madsen H.R."/>
        </authorList>
    </citation>
    <scope>NUCLEOTIDE SEQUENCE [LARGE SCALE GENOMIC DNA]</scope>
    <source>
        <strain evidence="1">LMG947</strain>
    </source>
</reference>
<evidence type="ECO:0000313" key="2">
    <source>
        <dbReference type="Proteomes" id="UP000092503"/>
    </source>
</evidence>
<sequence>MIAFLEDEDTTSGIGGWLFKSYAPDHLNWSLHIQRRGTLRGIHARPSTECSPALH</sequence>
<dbReference type="EMBL" id="FLTX01000002">
    <property type="protein sequence ID" value="SBV49296.1"/>
    <property type="molecule type" value="Genomic_DNA"/>
</dbReference>
<dbReference type="STRING" id="56449.XBLMG947_0068"/>
<name>A0A1C3NG09_9XANT</name>
<accession>A0A1C3NG09</accession>
<dbReference type="Proteomes" id="UP000092503">
    <property type="component" value="Unassembled WGS sequence"/>
</dbReference>
<gene>
    <name evidence="1" type="ORF">XBLMG947_0068</name>
</gene>
<dbReference type="AlphaFoldDB" id="A0A1C3NG09"/>
<proteinExistence type="predicted"/>
<evidence type="ECO:0000313" key="1">
    <source>
        <dbReference type="EMBL" id="SBV49296.1"/>
    </source>
</evidence>
<protein>
    <submittedName>
        <fullName evidence="1">Uncharacterized protein</fullName>
    </submittedName>
</protein>